<evidence type="ECO:0000259" key="3">
    <source>
        <dbReference type="Pfam" id="PF02014"/>
    </source>
</evidence>
<dbReference type="Pfam" id="PF13573">
    <property type="entry name" value="SprB"/>
    <property type="match status" value="4"/>
</dbReference>
<organism evidence="5 6">
    <name type="scientific">Salibacter halophilus</name>
    <dbReference type="NCBI Taxonomy" id="1803916"/>
    <lineage>
        <taxon>Bacteria</taxon>
        <taxon>Pseudomonadati</taxon>
        <taxon>Bacteroidota</taxon>
        <taxon>Flavobacteriia</taxon>
        <taxon>Flavobacteriales</taxon>
        <taxon>Salibacteraceae</taxon>
        <taxon>Salibacter</taxon>
    </lineage>
</organism>
<dbReference type="InterPro" id="IPR025667">
    <property type="entry name" value="SprB_repeat"/>
</dbReference>
<feature type="signal peptide" evidence="2">
    <location>
        <begin position="1"/>
        <end position="24"/>
    </location>
</feature>
<accession>A0A6N6MF03</accession>
<evidence type="ECO:0000256" key="2">
    <source>
        <dbReference type="SAM" id="SignalP"/>
    </source>
</evidence>
<evidence type="ECO:0000259" key="4">
    <source>
        <dbReference type="Pfam" id="PF18962"/>
    </source>
</evidence>
<feature type="domain" description="Secretion system C-terminal sorting" evidence="4">
    <location>
        <begin position="579"/>
        <end position="633"/>
    </location>
</feature>
<gene>
    <name evidence="5" type="ORF">F3059_02170</name>
</gene>
<reference evidence="5 6" key="1">
    <citation type="submission" date="2019-09" db="EMBL/GenBank/DDBJ databases">
        <title>Genomes of Cryomorphaceae.</title>
        <authorList>
            <person name="Bowman J.P."/>
        </authorList>
    </citation>
    <scope>NUCLEOTIDE SEQUENCE [LARGE SCALE GENOMIC DNA]</scope>
    <source>
        <strain evidence="5 6">KCTC 52047</strain>
    </source>
</reference>
<dbReference type="NCBIfam" id="NF041895">
    <property type="entry name" value="choice_anch_V"/>
    <property type="match status" value="1"/>
</dbReference>
<dbReference type="Pfam" id="PF02014">
    <property type="entry name" value="Reeler"/>
    <property type="match status" value="1"/>
</dbReference>
<dbReference type="InterPro" id="IPR026444">
    <property type="entry name" value="Secre_tail"/>
</dbReference>
<dbReference type="RefSeq" id="WP_151166293.1">
    <property type="nucleotide sequence ID" value="NZ_WACR01000001.1"/>
</dbReference>
<feature type="domain" description="Reelin" evidence="3">
    <location>
        <begin position="58"/>
        <end position="149"/>
    </location>
</feature>
<name>A0A6N6MF03_9FLAO</name>
<dbReference type="EMBL" id="WACR01000001">
    <property type="protein sequence ID" value="KAB1066305.1"/>
    <property type="molecule type" value="Genomic_DNA"/>
</dbReference>
<dbReference type="Pfam" id="PF18962">
    <property type="entry name" value="Por_Secre_tail"/>
    <property type="match status" value="1"/>
</dbReference>
<protein>
    <submittedName>
        <fullName evidence="5">T9SS type A sorting domain-containing protein</fullName>
    </submittedName>
</protein>
<dbReference type="InterPro" id="IPR042307">
    <property type="entry name" value="Reeler_sf"/>
</dbReference>
<feature type="chain" id="PRO_5026957646" evidence="2">
    <location>
        <begin position="25"/>
        <end position="641"/>
    </location>
</feature>
<sequence>MKKFVHFAFIAATLIIGISILSNSSGPSTDATGSPFSVPNACANCHSSGGTYSPNSGITITGLPTDYYPGASYNITYSLDNPTNRNGFQLAALRASNNSQAGSWTTGTGTKTINQGGRSYIEHNSGSSTGSWTFTWTAPSTNVGTIDFYGAGNATNNNFSNTGDNVYTTSTSIGGLPLISVSENITSETCASSCNGSIDVNIAGGTGGNYTSTWSNSTTFSSSSYTVTNLCAGTYTVTITDGDGNSEVNSYQVGTQTNLQATANSTSTTCVSASGSASVSINGGATPYSYSWNNGDTTAMINNLSPGTYAVTVTDDNGCSFDTVLNVNSTGSGLQANFTENNPSCGNADGSLIITPSNGTAPYSYLWSNSMSGDSIGGLTAGSYSVTISDDNGCSEVFSTSLSDIGAPTLTSVAEIDITCNGGSDGEIDLSISGGTTPFNVSWIGPNGFTDSDSTISGLIAGDYFVTVTDANGCNSSDSFSLSEPNAPLQIQLDSLLDATNGNCNGYIEVSATGDNSSSGMSYQWNNPTTVTTPVNDNLCPGNYIVTGTDAAGCMDTASYEIEDIPTGITEHQKDQFKIYPNPASDYVYIENNSELGVVKITNIAGQVVKETKLTDYRTKVSLQDLEQGIYFIGKKALIIN</sequence>
<dbReference type="Gene3D" id="2.60.40.740">
    <property type="match status" value="3"/>
</dbReference>
<keyword evidence="1 2" id="KW-0732">Signal</keyword>
<dbReference type="NCBIfam" id="TIGR04183">
    <property type="entry name" value="Por_Secre_tail"/>
    <property type="match status" value="1"/>
</dbReference>
<dbReference type="Gene3D" id="2.60.40.4060">
    <property type="entry name" value="Reeler domain"/>
    <property type="match status" value="1"/>
</dbReference>
<evidence type="ECO:0000313" key="6">
    <source>
        <dbReference type="Proteomes" id="UP000435357"/>
    </source>
</evidence>
<evidence type="ECO:0000256" key="1">
    <source>
        <dbReference type="ARBA" id="ARBA00022729"/>
    </source>
</evidence>
<dbReference type="CDD" id="cd08544">
    <property type="entry name" value="Reeler"/>
    <property type="match status" value="1"/>
</dbReference>
<evidence type="ECO:0000313" key="5">
    <source>
        <dbReference type="EMBL" id="KAB1066305.1"/>
    </source>
</evidence>
<keyword evidence="6" id="KW-1185">Reference proteome</keyword>
<dbReference type="Proteomes" id="UP000435357">
    <property type="component" value="Unassembled WGS sequence"/>
</dbReference>
<dbReference type="InterPro" id="IPR002861">
    <property type="entry name" value="Reeler_dom"/>
</dbReference>
<dbReference type="AlphaFoldDB" id="A0A6N6MF03"/>
<proteinExistence type="predicted"/>
<dbReference type="OrthoDB" id="9805017at2"/>
<comment type="caution">
    <text evidence="5">The sequence shown here is derived from an EMBL/GenBank/DDBJ whole genome shotgun (WGS) entry which is preliminary data.</text>
</comment>